<accession>B5W7Q2</accession>
<organism evidence="5 6">
    <name type="scientific">Limnospira maxima CS-328</name>
    <dbReference type="NCBI Taxonomy" id="513049"/>
    <lineage>
        <taxon>Bacteria</taxon>
        <taxon>Bacillati</taxon>
        <taxon>Cyanobacteriota</taxon>
        <taxon>Cyanophyceae</taxon>
        <taxon>Oscillatoriophycideae</taxon>
        <taxon>Oscillatoriales</taxon>
        <taxon>Sirenicapillariaceae</taxon>
        <taxon>Limnospira</taxon>
    </lineage>
</organism>
<dbReference type="PROSITE" id="PS50005">
    <property type="entry name" value="TPR"/>
    <property type="match status" value="2"/>
</dbReference>
<dbReference type="SUPFAM" id="SSF48452">
    <property type="entry name" value="TPR-like"/>
    <property type="match status" value="1"/>
</dbReference>
<proteinExistence type="predicted"/>
<evidence type="ECO:0000256" key="3">
    <source>
        <dbReference type="PROSITE-ProRule" id="PRU00339"/>
    </source>
</evidence>
<gene>
    <name evidence="5" type="ORF">AmaxDRAFT_4802</name>
</gene>
<dbReference type="PROSITE" id="PS50293">
    <property type="entry name" value="TPR_REGION"/>
    <property type="match status" value="1"/>
</dbReference>
<dbReference type="SUPFAM" id="SSF53448">
    <property type="entry name" value="Nucleotide-diphospho-sugar transferases"/>
    <property type="match status" value="2"/>
</dbReference>
<dbReference type="PANTHER" id="PTHR44943">
    <property type="entry name" value="CELLULOSE SYNTHASE OPERON PROTEIN C"/>
    <property type="match status" value="1"/>
</dbReference>
<protein>
    <submittedName>
        <fullName evidence="5">TPR repeat-containing protein</fullName>
    </submittedName>
</protein>
<dbReference type="Gene3D" id="1.25.40.10">
    <property type="entry name" value="Tetratricopeptide repeat domain"/>
    <property type="match status" value="1"/>
</dbReference>
<evidence type="ECO:0000313" key="5">
    <source>
        <dbReference type="EMBL" id="EDZ92431.1"/>
    </source>
</evidence>
<dbReference type="Pfam" id="PF00535">
    <property type="entry name" value="Glycos_transf_2"/>
    <property type="match status" value="1"/>
</dbReference>
<keyword evidence="1" id="KW-0677">Repeat</keyword>
<dbReference type="AlphaFoldDB" id="B5W7Q2"/>
<dbReference type="PANTHER" id="PTHR44943:SF8">
    <property type="entry name" value="TPR REPEAT-CONTAINING PROTEIN MJ0263"/>
    <property type="match status" value="1"/>
</dbReference>
<dbReference type="SMART" id="SM00028">
    <property type="entry name" value="TPR"/>
    <property type="match status" value="2"/>
</dbReference>
<dbReference type="Pfam" id="PF13432">
    <property type="entry name" value="TPR_16"/>
    <property type="match status" value="1"/>
</dbReference>
<dbReference type="Proteomes" id="UP000004061">
    <property type="component" value="Unassembled WGS sequence"/>
</dbReference>
<dbReference type="Gene3D" id="3.90.550.10">
    <property type="entry name" value="Spore Coat Polysaccharide Biosynthesis Protein SpsA, Chain A"/>
    <property type="match status" value="2"/>
</dbReference>
<dbReference type="InterPro" id="IPR001173">
    <property type="entry name" value="Glyco_trans_2-like"/>
</dbReference>
<evidence type="ECO:0000313" key="6">
    <source>
        <dbReference type="Proteomes" id="UP000004061"/>
    </source>
</evidence>
<reference evidence="5 6" key="1">
    <citation type="journal article" date="2011" name="Appl. Environ. Microbiol.">
        <title>Contribution of a Sodium Ion Gradient to Energy Conservation during Fermentation in the Cyanobacterium Arthrospira (Spirulina) maxima CS-328.</title>
        <authorList>
            <person name="Carrieri D."/>
            <person name="Ananyev G."/>
            <person name="Lenz O."/>
            <person name="Bryant D.A."/>
            <person name="Dismukes G.C."/>
        </authorList>
    </citation>
    <scope>NUCLEOTIDE SEQUENCE [LARGE SCALE GENOMIC DNA]</scope>
    <source>
        <strain evidence="5 6">CS-328</strain>
    </source>
</reference>
<feature type="repeat" description="TPR" evidence="3">
    <location>
        <begin position="43"/>
        <end position="76"/>
    </location>
</feature>
<dbReference type="InterPro" id="IPR011990">
    <property type="entry name" value="TPR-like_helical_dom_sf"/>
</dbReference>
<dbReference type="InterPro" id="IPR019734">
    <property type="entry name" value="TPR_rpt"/>
</dbReference>
<feature type="domain" description="Glycosyltransferase 2-like" evidence="4">
    <location>
        <begin position="476"/>
        <end position="600"/>
    </location>
</feature>
<sequence length="744" mass="86146">MVCDLGWGCTKFFGSGTFQVRRSTLQSSVSKPVPCLLYLFDMSASDFSRGNEFLRNGQLEEAIAAYQKAIGQNRDFYLVYQNLGEALEKLGRFDEAIAAYRRAVELKPEAAWSYVNLSRVLRQVGRVDEAENAEEQGGGIHPKLGVVRPVTTVDSSEAKAVNLAADSSYKAIKELNRKREYKSTTSLFNRSITDNPNRAKITILLLNFKRYHNIPKIVESLRSQTIPVEIFLWDNSSNINNFFPNIDLVFRASQNQGCSPRWFMALYAKTPYIMTHDDDFMITHHETIANIVRCLEEQQDTRTIIGLEGVVVNPNKSYADHVLGLRSRYRYQGNEYGSVGPSLIYRSGKNLDLIRSERVHLVKGRLMATRTENIFRHVDIPTLIKEREDDIAVSAMIGQKQRIHLIPSFFKDCIDELDDNSTLGNKDEEFHYHSRDMALKRYFIQEDNLILSQEPRSLTNQVVPTLMLHQSPKLFIVVPFNDVRFLQKCLQSIEMQTYKNFKCIVVDDFCQQEYSNEIRKILNCDNFELVVNRKREYALKSRVVAIERCVEKEWISDEDVIVHVDGDDWLAHENSLLKIAEAYSDGRTWVTYGGAKRLEKGKLSEPFMHALSNKQIEEKWGLKVSPKYPEEVIAKRSYRGYPWGACHCRTFKYKLYKNISKDDFQDASGNYFRYATDMAIFVPILEMAGNRIKYIDETIYIYNRETGKKNVANEFKDQHSNHNYIRKKPKYSVYIENELFLTTK</sequence>
<dbReference type="EMBL" id="ABYK01000055">
    <property type="protein sequence ID" value="EDZ92431.1"/>
    <property type="molecule type" value="Genomic_DNA"/>
</dbReference>
<keyword evidence="2 3" id="KW-0802">TPR repeat</keyword>
<evidence type="ECO:0000256" key="2">
    <source>
        <dbReference type="ARBA" id="ARBA00022803"/>
    </source>
</evidence>
<keyword evidence="6" id="KW-1185">Reference proteome</keyword>
<name>B5W7Q2_LIMMA</name>
<dbReference type="InterPro" id="IPR051685">
    <property type="entry name" value="Ycf3/AcsC/BcsC/TPR_MFPF"/>
</dbReference>
<feature type="repeat" description="TPR" evidence="3">
    <location>
        <begin position="77"/>
        <end position="110"/>
    </location>
</feature>
<dbReference type="CDD" id="cd00761">
    <property type="entry name" value="Glyco_tranf_GTA_type"/>
    <property type="match status" value="1"/>
</dbReference>
<comment type="caution">
    <text evidence="5">The sequence shown here is derived from an EMBL/GenBank/DDBJ whole genome shotgun (WGS) entry which is preliminary data.</text>
</comment>
<evidence type="ECO:0000256" key="1">
    <source>
        <dbReference type="ARBA" id="ARBA00022737"/>
    </source>
</evidence>
<evidence type="ECO:0000259" key="4">
    <source>
        <dbReference type="Pfam" id="PF00535"/>
    </source>
</evidence>
<dbReference type="InterPro" id="IPR029044">
    <property type="entry name" value="Nucleotide-diphossugar_trans"/>
</dbReference>